<evidence type="ECO:0000313" key="5">
    <source>
        <dbReference type="Proteomes" id="UP001238163"/>
    </source>
</evidence>
<dbReference type="SUPFAM" id="SSF51004">
    <property type="entry name" value="C-terminal (heme d1) domain of cytochrome cd1-nitrite reductase"/>
    <property type="match status" value="1"/>
</dbReference>
<evidence type="ECO:0000256" key="3">
    <source>
        <dbReference type="SAM" id="SignalP"/>
    </source>
</evidence>
<dbReference type="GO" id="GO:0006006">
    <property type="term" value="P:glucose metabolic process"/>
    <property type="evidence" value="ECO:0007669"/>
    <property type="project" value="UniProtKB-KW"/>
</dbReference>
<evidence type="ECO:0000256" key="1">
    <source>
        <dbReference type="ARBA" id="ARBA00005564"/>
    </source>
</evidence>
<dbReference type="AlphaFoldDB" id="A0AAE3VFQ3"/>
<proteinExistence type="inferred from homology"/>
<dbReference type="Gene3D" id="2.130.10.10">
    <property type="entry name" value="YVTN repeat-like/Quinoprotein amine dehydrogenase"/>
    <property type="match status" value="1"/>
</dbReference>
<feature type="signal peptide" evidence="3">
    <location>
        <begin position="1"/>
        <end position="19"/>
    </location>
</feature>
<dbReference type="GO" id="GO:0005829">
    <property type="term" value="C:cytosol"/>
    <property type="evidence" value="ECO:0007669"/>
    <property type="project" value="TreeGrafter"/>
</dbReference>
<protein>
    <submittedName>
        <fullName evidence="4">6-phosphogluconolactonase (Cycloisomerase 2 family)</fullName>
    </submittedName>
</protein>
<keyword evidence="2" id="KW-0313">Glucose metabolism</keyword>
<dbReference type="PANTHER" id="PTHR30344:SF1">
    <property type="entry name" value="6-PHOSPHOGLUCONOLACTONASE"/>
    <property type="match status" value="1"/>
</dbReference>
<dbReference type="Pfam" id="PF10282">
    <property type="entry name" value="Lactonase"/>
    <property type="match status" value="1"/>
</dbReference>
<evidence type="ECO:0000256" key="2">
    <source>
        <dbReference type="ARBA" id="ARBA00022526"/>
    </source>
</evidence>
<keyword evidence="3" id="KW-0732">Signal</keyword>
<feature type="chain" id="PRO_5042092564" evidence="3">
    <location>
        <begin position="20"/>
        <end position="363"/>
    </location>
</feature>
<comment type="caution">
    <text evidence="4">The sequence shown here is derived from an EMBL/GenBank/DDBJ whole genome shotgun (WGS) entry which is preliminary data.</text>
</comment>
<accession>A0AAE3VFQ3</accession>
<gene>
    <name evidence="4" type="ORF">J3R75_001732</name>
</gene>
<organism evidence="4 5">
    <name type="scientific">Oligosphaera ethanolica</name>
    <dbReference type="NCBI Taxonomy" id="760260"/>
    <lineage>
        <taxon>Bacteria</taxon>
        <taxon>Pseudomonadati</taxon>
        <taxon>Lentisphaerota</taxon>
        <taxon>Oligosphaeria</taxon>
        <taxon>Oligosphaerales</taxon>
        <taxon>Oligosphaeraceae</taxon>
        <taxon>Oligosphaera</taxon>
    </lineage>
</organism>
<comment type="similarity">
    <text evidence="1">Belongs to the cycloisomerase 2 family.</text>
</comment>
<dbReference type="InterPro" id="IPR011048">
    <property type="entry name" value="Haem_d1_sf"/>
</dbReference>
<evidence type="ECO:0000313" key="4">
    <source>
        <dbReference type="EMBL" id="MDQ0289625.1"/>
    </source>
</evidence>
<name>A0AAE3VFQ3_9BACT</name>
<sequence length="363" mass="38160">MRSVGILLIACAAVLPALAQEFYVVSAANSAVGGVYRLGLADDGAFVQHGFTAVKTINYLIRHPRQPEYYYGTVERLPDGTRGGVAAFRRAANGDLALLAMVPTGGASSCHLALSPDGEFLYTANYGGASISELPMRDYLPQAGRVIAHSGGGPHKRQAGPHPHFVGFDPAGEHLLVPDLGLDRVLVYPWQAGVGVNADRVEHLSLAPGAGPRHAVFTADGGTLYVANELDGSVTSFVQRDGRWLRAYSVPAVRAEDIGTNYPGAIRLSADERWLLVSNRGHNSIALLATGPGGAMTLRDVAPSGGVNPRDLALSPGGDWLLVANDKSGTLARLRFDAAAGRLELVATTLSLPVVQAVLFCEP</sequence>
<dbReference type="InterPro" id="IPR050282">
    <property type="entry name" value="Cycloisomerase_2"/>
</dbReference>
<keyword evidence="2" id="KW-0119">Carbohydrate metabolism</keyword>
<reference evidence="4" key="1">
    <citation type="submission" date="2023-07" db="EMBL/GenBank/DDBJ databases">
        <title>Genomic Encyclopedia of Type Strains, Phase IV (KMG-IV): sequencing the most valuable type-strain genomes for metagenomic binning, comparative biology and taxonomic classification.</title>
        <authorList>
            <person name="Goeker M."/>
        </authorList>
    </citation>
    <scope>NUCLEOTIDE SEQUENCE</scope>
    <source>
        <strain evidence="4">DSM 24202</strain>
    </source>
</reference>
<keyword evidence="5" id="KW-1185">Reference proteome</keyword>
<dbReference type="RefSeq" id="WP_307261081.1">
    <property type="nucleotide sequence ID" value="NZ_JAUSVL010000001.1"/>
</dbReference>
<dbReference type="EMBL" id="JAUSVL010000001">
    <property type="protein sequence ID" value="MDQ0289625.1"/>
    <property type="molecule type" value="Genomic_DNA"/>
</dbReference>
<dbReference type="InterPro" id="IPR019405">
    <property type="entry name" value="Lactonase_7-beta_prop"/>
</dbReference>
<dbReference type="PANTHER" id="PTHR30344">
    <property type="entry name" value="6-PHOSPHOGLUCONOLACTONASE-RELATED"/>
    <property type="match status" value="1"/>
</dbReference>
<dbReference type="Proteomes" id="UP001238163">
    <property type="component" value="Unassembled WGS sequence"/>
</dbReference>
<dbReference type="InterPro" id="IPR015943">
    <property type="entry name" value="WD40/YVTN_repeat-like_dom_sf"/>
</dbReference>
<dbReference type="GO" id="GO:0017057">
    <property type="term" value="F:6-phosphogluconolactonase activity"/>
    <property type="evidence" value="ECO:0007669"/>
    <property type="project" value="TreeGrafter"/>
</dbReference>